<evidence type="ECO:0000313" key="2">
    <source>
        <dbReference type="EMBL" id="TDD18611.1"/>
    </source>
</evidence>
<dbReference type="RefSeq" id="WP_132511595.1">
    <property type="nucleotide sequence ID" value="NZ_SMKP01000068.1"/>
</dbReference>
<dbReference type="GO" id="GO:1990189">
    <property type="term" value="F:protein N-terminal-serine acetyltransferase activity"/>
    <property type="evidence" value="ECO:0007669"/>
    <property type="project" value="TreeGrafter"/>
</dbReference>
<dbReference type="PROSITE" id="PS51186">
    <property type="entry name" value="GNAT"/>
    <property type="match status" value="1"/>
</dbReference>
<dbReference type="AlphaFoldDB" id="A0A4R4WJL0"/>
<keyword evidence="3" id="KW-1185">Reference proteome</keyword>
<gene>
    <name evidence="2" type="ORF">E1294_23630</name>
</gene>
<reference evidence="2 3" key="1">
    <citation type="submission" date="2019-03" db="EMBL/GenBank/DDBJ databases">
        <title>Draft genome sequences of novel Actinobacteria.</title>
        <authorList>
            <person name="Sahin N."/>
            <person name="Ay H."/>
            <person name="Saygin H."/>
        </authorList>
    </citation>
    <scope>NUCLEOTIDE SEQUENCE [LARGE SCALE GENOMIC DNA]</scope>
    <source>
        <strain evidence="2 3">KC712</strain>
    </source>
</reference>
<keyword evidence="2" id="KW-0808">Transferase</keyword>
<proteinExistence type="predicted"/>
<name>A0A4R4WJL0_9ACTN</name>
<feature type="domain" description="N-acetyltransferase" evidence="1">
    <location>
        <begin position="10"/>
        <end position="176"/>
    </location>
</feature>
<dbReference type="EMBL" id="SMKP01000068">
    <property type="protein sequence ID" value="TDD18611.1"/>
    <property type="molecule type" value="Genomic_DNA"/>
</dbReference>
<dbReference type="InterPro" id="IPR051908">
    <property type="entry name" value="Ribosomal_N-acetyltransferase"/>
</dbReference>
<comment type="caution">
    <text evidence="2">The sequence shown here is derived from an EMBL/GenBank/DDBJ whole genome shotgun (WGS) entry which is preliminary data.</text>
</comment>
<dbReference type="InterPro" id="IPR016181">
    <property type="entry name" value="Acyl_CoA_acyltransferase"/>
</dbReference>
<evidence type="ECO:0000259" key="1">
    <source>
        <dbReference type="PROSITE" id="PS51186"/>
    </source>
</evidence>
<dbReference type="GO" id="GO:0008999">
    <property type="term" value="F:protein-N-terminal-alanine acetyltransferase activity"/>
    <property type="evidence" value="ECO:0007669"/>
    <property type="project" value="TreeGrafter"/>
</dbReference>
<evidence type="ECO:0000313" key="3">
    <source>
        <dbReference type="Proteomes" id="UP000294543"/>
    </source>
</evidence>
<dbReference type="Gene3D" id="3.40.630.30">
    <property type="match status" value="1"/>
</dbReference>
<dbReference type="PANTHER" id="PTHR43441">
    <property type="entry name" value="RIBOSOMAL-PROTEIN-SERINE ACETYLTRANSFERASE"/>
    <property type="match status" value="1"/>
</dbReference>
<organism evidence="2 3">
    <name type="scientific">Nonomuraea diastatica</name>
    <dbReference type="NCBI Taxonomy" id="1848329"/>
    <lineage>
        <taxon>Bacteria</taxon>
        <taxon>Bacillati</taxon>
        <taxon>Actinomycetota</taxon>
        <taxon>Actinomycetes</taxon>
        <taxon>Streptosporangiales</taxon>
        <taxon>Streptosporangiaceae</taxon>
        <taxon>Nonomuraea</taxon>
    </lineage>
</organism>
<protein>
    <submittedName>
        <fullName evidence="2">N-acetyltransferase</fullName>
    </submittedName>
</protein>
<dbReference type="PANTHER" id="PTHR43441:SF2">
    <property type="entry name" value="FAMILY ACETYLTRANSFERASE, PUTATIVE (AFU_ORTHOLOGUE AFUA_7G00850)-RELATED"/>
    <property type="match status" value="1"/>
</dbReference>
<accession>A0A4R4WJL0</accession>
<sequence>MVSIWVGERVRLRAREPTDWEAFQAFDEHSDAVRNAWRIEPPMSAARMKKRMAEEAEQDADLDEFSLVIAAKDGNAPVGSLLTHGADRVHGVFLYGIAIGTPHHRMGYATEALLLLLRYMFYERRFQKAEARVYSSNDASLALHRRLGFVEEGRRRRCHYAGGRFDDEVLFGMTIEEFTERHA</sequence>
<dbReference type="Pfam" id="PF13302">
    <property type="entry name" value="Acetyltransf_3"/>
    <property type="match status" value="1"/>
</dbReference>
<dbReference type="InterPro" id="IPR000182">
    <property type="entry name" value="GNAT_dom"/>
</dbReference>
<dbReference type="Proteomes" id="UP000294543">
    <property type="component" value="Unassembled WGS sequence"/>
</dbReference>
<dbReference type="GO" id="GO:0005737">
    <property type="term" value="C:cytoplasm"/>
    <property type="evidence" value="ECO:0007669"/>
    <property type="project" value="TreeGrafter"/>
</dbReference>
<dbReference type="OrthoDB" id="9814648at2"/>
<dbReference type="SUPFAM" id="SSF55729">
    <property type="entry name" value="Acyl-CoA N-acyltransferases (Nat)"/>
    <property type="match status" value="1"/>
</dbReference>